<evidence type="ECO:0000313" key="2">
    <source>
        <dbReference type="EMBL" id="ACV21441.1"/>
    </source>
</evidence>
<dbReference type="InterPro" id="IPR035917">
    <property type="entry name" value="YjbQ-like_sf"/>
</dbReference>
<proteinExistence type="inferred from homology"/>
<dbReference type="eggNOG" id="COG0432">
    <property type="taxonomic scope" value="Bacteria"/>
</dbReference>
<dbReference type="InterPro" id="IPR001602">
    <property type="entry name" value="UPF0047_YjbQ-like"/>
</dbReference>
<reference evidence="2 3" key="1">
    <citation type="journal article" date="2009" name="Stand. Genomic Sci.">
        <title>Complete genome sequence of Slackia heliotrinireducens type strain (RHS 1).</title>
        <authorList>
            <person name="Pukall R."/>
            <person name="Lapidus A."/>
            <person name="Nolan M."/>
            <person name="Copeland A."/>
            <person name="Glavina Del Rio T."/>
            <person name="Lucas S."/>
            <person name="Chen F."/>
            <person name="Tice H."/>
            <person name="Cheng J.F."/>
            <person name="Chertkov O."/>
            <person name="Bruce D."/>
            <person name="Goodwin L."/>
            <person name="Kuske C."/>
            <person name="Brettin T."/>
            <person name="Detter J.C."/>
            <person name="Han C."/>
            <person name="Pitluck S."/>
            <person name="Pati A."/>
            <person name="Mavrommatis K."/>
            <person name="Ivanova N."/>
            <person name="Ovchinnikova G."/>
            <person name="Chen A."/>
            <person name="Palaniappan K."/>
            <person name="Schneider S."/>
            <person name="Rohde M."/>
            <person name="Chain P."/>
            <person name="D'haeseleer P."/>
            <person name="Goker M."/>
            <person name="Bristow J."/>
            <person name="Eisen J.A."/>
            <person name="Markowitz V."/>
            <person name="Kyrpides N.C."/>
            <person name="Klenk H.P."/>
            <person name="Hugenholtz P."/>
        </authorList>
    </citation>
    <scope>NUCLEOTIDE SEQUENCE [LARGE SCALE GENOMIC DNA]</scope>
    <source>
        <strain evidence="3">ATCC 29202 / DSM 20476 / NCTC 11029 / RHS 1</strain>
    </source>
</reference>
<dbReference type="SUPFAM" id="SSF111038">
    <property type="entry name" value="YjbQ-like"/>
    <property type="match status" value="1"/>
</dbReference>
<dbReference type="NCBIfam" id="TIGR00149">
    <property type="entry name" value="TIGR00149_YjbQ"/>
    <property type="match status" value="1"/>
</dbReference>
<sequence>MKTFQLQTSAFSFHDITAQVKQAVRESGVREGLCTVYCPHTTAAITINENADPDVQRDLKFALIDAFGDRDRPEFRHAEGNSHAHLKSSLIGASETIPISNGSLTLGTWQGIYFCEFDGPRSRRFFVQIVGE</sequence>
<comment type="similarity">
    <text evidence="1">Belongs to the UPF0047 family.</text>
</comment>
<protein>
    <recommendedName>
        <fullName evidence="4">Secondary thiamine-phosphate synthase enzyme</fullName>
    </recommendedName>
</protein>
<dbReference type="HOGENOM" id="CLU_096980_1_1_11"/>
<dbReference type="Gene3D" id="2.60.120.460">
    <property type="entry name" value="YjbQ-like"/>
    <property type="match status" value="1"/>
</dbReference>
<gene>
    <name evidence="2" type="ordered locus">Shel_03800</name>
</gene>
<organism evidence="2 3">
    <name type="scientific">Slackia heliotrinireducens (strain ATCC 29202 / DSM 20476 / NCTC 11029 / RHS 1)</name>
    <name type="common">Peptococcus heliotrinreducens</name>
    <dbReference type="NCBI Taxonomy" id="471855"/>
    <lineage>
        <taxon>Bacteria</taxon>
        <taxon>Bacillati</taxon>
        <taxon>Actinomycetota</taxon>
        <taxon>Coriobacteriia</taxon>
        <taxon>Eggerthellales</taxon>
        <taxon>Eggerthellaceae</taxon>
        <taxon>Slackia</taxon>
    </lineage>
</organism>
<evidence type="ECO:0008006" key="4">
    <source>
        <dbReference type="Google" id="ProtNLM"/>
    </source>
</evidence>
<accession>C7N2D5</accession>
<dbReference type="RefSeq" id="WP_012797548.1">
    <property type="nucleotide sequence ID" value="NC_013165.1"/>
</dbReference>
<dbReference type="PROSITE" id="PS01314">
    <property type="entry name" value="UPF0047"/>
    <property type="match status" value="1"/>
</dbReference>
<dbReference type="EMBL" id="CP001684">
    <property type="protein sequence ID" value="ACV21441.1"/>
    <property type="molecule type" value="Genomic_DNA"/>
</dbReference>
<evidence type="ECO:0000313" key="3">
    <source>
        <dbReference type="Proteomes" id="UP000002026"/>
    </source>
</evidence>
<name>C7N2D5_SLAHD</name>
<keyword evidence="3" id="KW-1185">Reference proteome</keyword>
<evidence type="ECO:0000256" key="1">
    <source>
        <dbReference type="ARBA" id="ARBA00005534"/>
    </source>
</evidence>
<dbReference type="PANTHER" id="PTHR30615:SF8">
    <property type="entry name" value="UPF0047 PROTEIN C4A8.02C"/>
    <property type="match status" value="1"/>
</dbReference>
<dbReference type="PANTHER" id="PTHR30615">
    <property type="entry name" value="UNCHARACTERIZED PROTEIN YJBQ-RELATED"/>
    <property type="match status" value="1"/>
</dbReference>
<dbReference type="Pfam" id="PF01894">
    <property type="entry name" value="YjbQ"/>
    <property type="match status" value="1"/>
</dbReference>
<dbReference type="PIRSF" id="PIRSF004681">
    <property type="entry name" value="UCP004681"/>
    <property type="match status" value="1"/>
</dbReference>
<dbReference type="AlphaFoldDB" id="C7N2D5"/>
<dbReference type="Proteomes" id="UP000002026">
    <property type="component" value="Chromosome"/>
</dbReference>
<dbReference type="KEGG" id="shi:Shel_03800"/>